<dbReference type="GO" id="GO:0009055">
    <property type="term" value="F:electron transfer activity"/>
    <property type="evidence" value="ECO:0007669"/>
    <property type="project" value="InterPro"/>
</dbReference>
<dbReference type="GO" id="GO:0016020">
    <property type="term" value="C:membrane"/>
    <property type="evidence" value="ECO:0007669"/>
    <property type="project" value="UniProtKB-SubCell"/>
</dbReference>
<comment type="caution">
    <text evidence="11">The sequence shown here is derived from an EMBL/GenBank/DDBJ whole genome shotgun (WGS) entry which is preliminary data.</text>
</comment>
<dbReference type="EMBL" id="RZGR01000005">
    <property type="protein sequence ID" value="RUQ90034.1"/>
    <property type="molecule type" value="Genomic_DNA"/>
</dbReference>
<feature type="binding site" description="covalent" evidence="8">
    <location>
        <position position="52"/>
    </location>
    <ligand>
        <name>heme c</name>
        <dbReference type="ChEBI" id="CHEBI:61717"/>
    </ligand>
</feature>
<feature type="transmembrane region" description="Helical" evidence="9">
    <location>
        <begin position="219"/>
        <end position="239"/>
    </location>
</feature>
<keyword evidence="3 9" id="KW-0812">Transmembrane</keyword>
<accession>A0A3S0VBE4</accession>
<feature type="signal peptide" evidence="10">
    <location>
        <begin position="1"/>
        <end position="19"/>
    </location>
</feature>
<dbReference type="InterPro" id="IPR002326">
    <property type="entry name" value="Cyt_c1"/>
</dbReference>
<dbReference type="OrthoDB" id="9798864at2"/>
<dbReference type="InterPro" id="IPR036909">
    <property type="entry name" value="Cyt_c-like_dom_sf"/>
</dbReference>
<dbReference type="GO" id="GO:0020037">
    <property type="term" value="F:heme binding"/>
    <property type="evidence" value="ECO:0007669"/>
    <property type="project" value="InterPro"/>
</dbReference>
<evidence type="ECO:0000256" key="8">
    <source>
        <dbReference type="PIRSR" id="PIRSR602326-1"/>
    </source>
</evidence>
<evidence type="ECO:0000313" key="11">
    <source>
        <dbReference type="EMBL" id="RUQ90034.1"/>
    </source>
</evidence>
<protein>
    <submittedName>
        <fullName evidence="11">Cytochrome c1</fullName>
    </submittedName>
</protein>
<feature type="binding site" description="covalent" evidence="8">
    <location>
        <position position="53"/>
    </location>
    <ligand>
        <name>heme c</name>
        <dbReference type="ChEBI" id="CHEBI:61717"/>
    </ligand>
</feature>
<evidence type="ECO:0000256" key="1">
    <source>
        <dbReference type="ARBA" id="ARBA00004370"/>
    </source>
</evidence>
<keyword evidence="12" id="KW-1185">Reference proteome</keyword>
<comment type="cofactor">
    <cofactor evidence="8">
        <name>heme c</name>
        <dbReference type="ChEBI" id="CHEBI:61717"/>
    </cofactor>
    <text evidence="8">Binds 1 heme c group covalently per subunit.</text>
</comment>
<keyword evidence="7 9" id="KW-0472">Membrane</keyword>
<evidence type="ECO:0000256" key="9">
    <source>
        <dbReference type="SAM" id="Phobius"/>
    </source>
</evidence>
<feature type="binding site" description="covalent" evidence="8">
    <location>
        <position position="49"/>
    </location>
    <ligand>
        <name>heme c</name>
        <dbReference type="ChEBI" id="CHEBI:61717"/>
    </ligand>
</feature>
<comment type="subcellular location">
    <subcellularLocation>
        <location evidence="1">Membrane</location>
    </subcellularLocation>
</comment>
<feature type="chain" id="PRO_5018629136" evidence="10">
    <location>
        <begin position="20"/>
        <end position="248"/>
    </location>
</feature>
<keyword evidence="6 8" id="KW-0408">Iron</keyword>
<dbReference type="Pfam" id="PF02167">
    <property type="entry name" value="Cytochrom_C1"/>
    <property type="match status" value="1"/>
</dbReference>
<evidence type="ECO:0000256" key="10">
    <source>
        <dbReference type="SAM" id="SignalP"/>
    </source>
</evidence>
<name>A0A3S0VBE4_9GAMM</name>
<evidence type="ECO:0000256" key="6">
    <source>
        <dbReference type="ARBA" id="ARBA00023004"/>
    </source>
</evidence>
<dbReference type="PANTHER" id="PTHR10266:SF3">
    <property type="entry name" value="CYTOCHROME C1, HEME PROTEIN, MITOCHONDRIAL"/>
    <property type="match status" value="1"/>
</dbReference>
<dbReference type="RefSeq" id="WP_126953356.1">
    <property type="nucleotide sequence ID" value="NZ_RZGR01000005.1"/>
</dbReference>
<reference evidence="11 12" key="1">
    <citation type="submission" date="2018-12" db="EMBL/GenBank/DDBJ databases">
        <title>Legionella sp,whole genome shotgun sequence.</title>
        <authorList>
            <person name="Wu H."/>
        </authorList>
    </citation>
    <scope>NUCLEOTIDE SEQUENCE [LARGE SCALE GENOMIC DNA]</scope>
    <source>
        <strain evidence="12">km714</strain>
    </source>
</reference>
<evidence type="ECO:0000256" key="2">
    <source>
        <dbReference type="ARBA" id="ARBA00022617"/>
    </source>
</evidence>
<dbReference type="Proteomes" id="UP000288012">
    <property type="component" value="Unassembled WGS sequence"/>
</dbReference>
<evidence type="ECO:0000313" key="12">
    <source>
        <dbReference type="Proteomes" id="UP000288012"/>
    </source>
</evidence>
<keyword evidence="10" id="KW-0732">Signal</keyword>
<keyword evidence="2 8" id="KW-0349">Heme</keyword>
<gene>
    <name evidence="11" type="ORF">EKM59_02515</name>
</gene>
<dbReference type="SUPFAM" id="SSF46626">
    <property type="entry name" value="Cytochrome c"/>
    <property type="match status" value="1"/>
</dbReference>
<keyword evidence="5 9" id="KW-1133">Transmembrane helix</keyword>
<sequence length="248" mass="28449">MRKTIFYFLALVLASSVQAAAEVELKSIKIDLRDKTKLQRGAKMFMNYCSGCHALRHMRYNHMAKDLGLTTFDGQIDSDLLKNNLIFTAATVYDPIQISMPEEDARQWFGRLPPDLSLSARERGPNWLYTYLKSFYIDKKRPFGANNLLIQDVAMPNVLAPLQGEVIAVRRHGASQEPDNFNLILLESGEMTQQQFDSALEDLITFLVYVGEPVKLIRYQLGVIVIIFLSMLAVLAYLLKRIYWRKIH</sequence>
<dbReference type="Gene3D" id="1.10.760.10">
    <property type="entry name" value="Cytochrome c-like domain"/>
    <property type="match status" value="1"/>
</dbReference>
<dbReference type="PANTHER" id="PTHR10266">
    <property type="entry name" value="CYTOCHROME C1"/>
    <property type="match status" value="1"/>
</dbReference>
<organism evidence="11 12">
    <name type="scientific">Legionella septentrionalis</name>
    <dbReference type="NCBI Taxonomy" id="2498109"/>
    <lineage>
        <taxon>Bacteria</taxon>
        <taxon>Pseudomonadati</taxon>
        <taxon>Pseudomonadota</taxon>
        <taxon>Gammaproteobacteria</taxon>
        <taxon>Legionellales</taxon>
        <taxon>Legionellaceae</taxon>
        <taxon>Legionella</taxon>
    </lineage>
</organism>
<evidence type="ECO:0000256" key="7">
    <source>
        <dbReference type="ARBA" id="ARBA00023136"/>
    </source>
</evidence>
<proteinExistence type="predicted"/>
<dbReference type="GO" id="GO:0046872">
    <property type="term" value="F:metal ion binding"/>
    <property type="evidence" value="ECO:0007669"/>
    <property type="project" value="UniProtKB-KW"/>
</dbReference>
<keyword evidence="4 8" id="KW-0479">Metal-binding</keyword>
<evidence type="ECO:0000256" key="4">
    <source>
        <dbReference type="ARBA" id="ARBA00022723"/>
    </source>
</evidence>
<dbReference type="AlphaFoldDB" id="A0A3S0VBE4"/>
<evidence type="ECO:0000256" key="5">
    <source>
        <dbReference type="ARBA" id="ARBA00022989"/>
    </source>
</evidence>
<evidence type="ECO:0000256" key="3">
    <source>
        <dbReference type="ARBA" id="ARBA00022692"/>
    </source>
</evidence>